<keyword evidence="2" id="KW-1133">Transmembrane helix</keyword>
<protein>
    <submittedName>
        <fullName evidence="3">Uncharacterized protein</fullName>
    </submittedName>
</protein>
<feature type="region of interest" description="Disordered" evidence="1">
    <location>
        <begin position="449"/>
        <end position="469"/>
    </location>
</feature>
<accession>A0ABN6C9L3</accession>
<feature type="transmembrane region" description="Helical" evidence="2">
    <location>
        <begin position="86"/>
        <end position="105"/>
    </location>
</feature>
<feature type="transmembrane region" description="Helical" evidence="2">
    <location>
        <begin position="425"/>
        <end position="444"/>
    </location>
</feature>
<dbReference type="RefSeq" id="WP_229830938.1">
    <property type="nucleotide sequence ID" value="NZ_AP023356.1"/>
</dbReference>
<feature type="transmembrane region" description="Helical" evidence="2">
    <location>
        <begin position="163"/>
        <end position="186"/>
    </location>
</feature>
<feature type="transmembrane region" description="Helical" evidence="2">
    <location>
        <begin position="61"/>
        <end position="79"/>
    </location>
</feature>
<name>A0ABN6C9L3_9ACTN</name>
<feature type="transmembrane region" description="Helical" evidence="2">
    <location>
        <begin position="30"/>
        <end position="49"/>
    </location>
</feature>
<evidence type="ECO:0000256" key="2">
    <source>
        <dbReference type="SAM" id="Phobius"/>
    </source>
</evidence>
<feature type="transmembrane region" description="Helical" evidence="2">
    <location>
        <begin position="393"/>
        <end position="413"/>
    </location>
</feature>
<feature type="transmembrane region" description="Helical" evidence="2">
    <location>
        <begin position="244"/>
        <end position="261"/>
    </location>
</feature>
<keyword evidence="4" id="KW-1185">Reference proteome</keyword>
<feature type="transmembrane region" description="Helical" evidence="2">
    <location>
        <begin position="298"/>
        <end position="317"/>
    </location>
</feature>
<reference evidence="3 4" key="1">
    <citation type="submission" date="2020-08" db="EMBL/GenBank/DDBJ databases">
        <title>Whole genome shotgun sequence of Actinoplanes ianthinogenes NBRC 13996.</title>
        <authorList>
            <person name="Komaki H."/>
            <person name="Tamura T."/>
        </authorList>
    </citation>
    <scope>NUCLEOTIDE SEQUENCE [LARGE SCALE GENOMIC DNA]</scope>
    <source>
        <strain evidence="3 4">NBRC 13996</strain>
    </source>
</reference>
<dbReference type="EMBL" id="AP023356">
    <property type="protein sequence ID" value="BCJ42097.1"/>
    <property type="molecule type" value="Genomic_DNA"/>
</dbReference>
<evidence type="ECO:0000313" key="3">
    <source>
        <dbReference type="EMBL" id="BCJ42097.1"/>
    </source>
</evidence>
<proteinExistence type="predicted"/>
<keyword evidence="2" id="KW-0472">Membrane</keyword>
<evidence type="ECO:0000256" key="1">
    <source>
        <dbReference type="SAM" id="MobiDB-lite"/>
    </source>
</evidence>
<feature type="transmembrane region" description="Helical" evidence="2">
    <location>
        <begin position="493"/>
        <end position="512"/>
    </location>
</feature>
<feature type="transmembrane region" description="Helical" evidence="2">
    <location>
        <begin position="218"/>
        <end position="237"/>
    </location>
</feature>
<keyword evidence="2" id="KW-0812">Transmembrane</keyword>
<organism evidence="3 4">
    <name type="scientific">Actinoplanes ianthinogenes</name>
    <dbReference type="NCBI Taxonomy" id="122358"/>
    <lineage>
        <taxon>Bacteria</taxon>
        <taxon>Bacillati</taxon>
        <taxon>Actinomycetota</taxon>
        <taxon>Actinomycetes</taxon>
        <taxon>Micromonosporales</taxon>
        <taxon>Micromonosporaceae</taxon>
        <taxon>Actinoplanes</taxon>
    </lineage>
</organism>
<feature type="transmembrane region" description="Helical" evidence="2">
    <location>
        <begin position="361"/>
        <end position="381"/>
    </location>
</feature>
<dbReference type="Proteomes" id="UP000676967">
    <property type="component" value="Chromosome"/>
</dbReference>
<feature type="transmembrane region" description="Helical" evidence="2">
    <location>
        <begin position="267"/>
        <end position="286"/>
    </location>
</feature>
<evidence type="ECO:0000313" key="4">
    <source>
        <dbReference type="Proteomes" id="UP000676967"/>
    </source>
</evidence>
<sequence length="691" mass="73671">MSAVTTRPAPGLAGLRPGGPRRRFAEAARCAATLTVAGAAGAAAIVIAYHRAEWGSGGQFGWFWAGMLIFTLPVGYWALRRSASPWLRLGVLVGYGAFTYLPKLLRHPSGPLYHDEYAHWGQSHEILLDGRLFAMNPIVRVIGDYPGLHACVASLAALTGLSIWQAALVVLTTAHVLLTLGVAVLAGQLWPDPRIAAAAALGYSLNSSFLFFDTQLGYESLAIGILVWALVAALRAMRAGTVPARLGWAALTLLLGAATTATHHLTALWLTGVLGLLALVTTIHSIPARELVTAARVAWALTSGTALIVATWLGVVAPRTGDYLDPYLGRALDQISGLAGGEEGGRELFSKSVLPWWEQNAAYAAPVVALLALLGAVALWWRRRYTDDPLTRAGTTAMLLLGGLYFPATLLILTPAGAEGARRSWAFSYLGLAIVVAPLVVALLDRSRRVPGQGGASSTSARCPQPGRAGSRFRATLAAGLGPLGGRGLESGAGPVAVGGVLLAVCALLLVGNNAAGMNPSYRFPGPPAYGSDTRAATPEVLAAAHWLRDTQGRGVRLVADRYSGLILGSYGEQQPTTGSVSFPAYDLYRARPGQPMPPKLLAQLRDWRFEFLVVDRRMAEQVPDINIYFETNEPLRHDGVPAFDRAQLTKFDSLPWLIKIYDGPHLAIYRFDFAGLGRRAVTAPRREGQR</sequence>
<gene>
    <name evidence="3" type="ORF">Aiant_27540</name>
</gene>